<dbReference type="PANTHER" id="PTHR11412:SF83">
    <property type="entry name" value="COMPLEMENT C5"/>
    <property type="match status" value="1"/>
</dbReference>
<name>A0A7L4NGE2_9AVES</name>
<dbReference type="AlphaFoldDB" id="A0A7L4NGE2"/>
<dbReference type="OrthoDB" id="6359008at2759"/>
<dbReference type="InterPro" id="IPR048843">
    <property type="entry name" value="C5_CUB"/>
</dbReference>
<gene>
    <name evidence="2" type="primary">C5</name>
    <name evidence="2" type="ORF">CEYCYA_R07473</name>
</gene>
<reference evidence="2 3" key="1">
    <citation type="submission" date="2020-02" db="EMBL/GenBank/DDBJ databases">
        <title>Bird 10,000 Genomes (B10K) Project - Family phase.</title>
        <authorList>
            <person name="Zhang G."/>
        </authorList>
    </citation>
    <scope>NUCLEOTIDE SEQUENCE [LARGE SCALE GENOMIC DNA]</scope>
    <source>
        <strain evidence="2">B10K-DU-013-51</strain>
        <tissue evidence="2">Mixed tissue sample</tissue>
    </source>
</reference>
<dbReference type="InterPro" id="IPR009048">
    <property type="entry name" value="A-macroglobulin_rcpt-bd"/>
</dbReference>
<dbReference type="InterPro" id="IPR036595">
    <property type="entry name" value="A-macroglobulin_rcpt-bd_sf"/>
</dbReference>
<sequence>LTAFALRILGQVNQYVNLDQISICNSLLWLIENCQMPDGSFSEFSDYQPVKLQGSLPREAKEKTLYLTAFSVIGIEKAIKICPTQKIHDAKNKAGDYLMKNVQTAQSPFTLAIASYALALLDVNQHAARSAFSALRKEAFVIGDPPIYRFWKDTLKTLDQHTPSSITAQMVETTAYALLTTLLRGDKNYANPIIKWLSEEQRYGGGFYSTQDTINALEALTEYSLLVKRLNLDMDVKVAYKNHGDLQVFKLTEDNFVGRTMTIPLEDDIYVSTGSSTGVATVNVKTVYNTIGTSEESCNFELKILPKTDNGKVLRGKEDGEPLGRLEACAKYKPSMREPQSGSAHAVMDIGLVSGLEANPEDLSTLASGVDQLIADYEIKDGHVILQIDSVPANNFLCVGFRISELFKVGMLNPGTFTVYEYHAPGMCSWLQ</sequence>
<dbReference type="SUPFAM" id="SSF48239">
    <property type="entry name" value="Terpenoid cyclases/Protein prenyltransferases"/>
    <property type="match status" value="1"/>
</dbReference>
<dbReference type="InterPro" id="IPR050473">
    <property type="entry name" value="A2M/Complement_sys"/>
</dbReference>
<dbReference type="GO" id="GO:0005615">
    <property type="term" value="C:extracellular space"/>
    <property type="evidence" value="ECO:0007669"/>
    <property type="project" value="InterPro"/>
</dbReference>
<comment type="caution">
    <text evidence="2">The sequence shown here is derived from an EMBL/GenBank/DDBJ whole genome shotgun (WGS) entry which is preliminary data.</text>
</comment>
<feature type="non-terminal residue" evidence="2">
    <location>
        <position position="432"/>
    </location>
</feature>
<dbReference type="SMART" id="SM01361">
    <property type="entry name" value="A2M_recep"/>
    <property type="match status" value="1"/>
</dbReference>
<dbReference type="Pfam" id="PF07678">
    <property type="entry name" value="TED_complement"/>
    <property type="match status" value="1"/>
</dbReference>
<keyword evidence="3" id="KW-1185">Reference proteome</keyword>
<evidence type="ECO:0000259" key="1">
    <source>
        <dbReference type="SMART" id="SM01361"/>
    </source>
</evidence>
<dbReference type="Pfam" id="PF07677">
    <property type="entry name" value="A2M_recep"/>
    <property type="match status" value="1"/>
</dbReference>
<dbReference type="EMBL" id="VYZU01069922">
    <property type="protein sequence ID" value="NXY89070.1"/>
    <property type="molecule type" value="Genomic_DNA"/>
</dbReference>
<feature type="domain" description="Alpha-macroglobulin receptor-binding" evidence="1">
    <location>
        <begin position="343"/>
        <end position="430"/>
    </location>
</feature>
<dbReference type="Gene3D" id="1.50.10.20">
    <property type="match status" value="1"/>
</dbReference>
<dbReference type="Proteomes" id="UP000586704">
    <property type="component" value="Unassembled WGS sequence"/>
</dbReference>
<accession>A0A7L4NGE2</accession>
<dbReference type="SUPFAM" id="SSF49410">
    <property type="entry name" value="Alpha-macroglobulin receptor domain"/>
    <property type="match status" value="1"/>
</dbReference>
<dbReference type="Gene3D" id="2.60.40.690">
    <property type="entry name" value="Alpha-macroglobulin, receptor-binding domain"/>
    <property type="match status" value="1"/>
</dbReference>
<dbReference type="InterPro" id="IPR008930">
    <property type="entry name" value="Terpenoid_cyclase/PrenylTrfase"/>
</dbReference>
<dbReference type="InterPro" id="IPR011626">
    <property type="entry name" value="Alpha-macroglobulin_TED"/>
</dbReference>
<dbReference type="PANTHER" id="PTHR11412">
    <property type="entry name" value="MACROGLOBULIN / COMPLEMENT"/>
    <property type="match status" value="1"/>
</dbReference>
<feature type="non-terminal residue" evidence="2">
    <location>
        <position position="1"/>
    </location>
</feature>
<evidence type="ECO:0000313" key="2">
    <source>
        <dbReference type="EMBL" id="NXY89070.1"/>
    </source>
</evidence>
<organism evidence="2 3">
    <name type="scientific">Ceyx cyanopectus</name>
    <name type="common">Indigo-banded kingfisher</name>
    <dbReference type="NCBI Taxonomy" id="390723"/>
    <lineage>
        <taxon>Eukaryota</taxon>
        <taxon>Metazoa</taxon>
        <taxon>Chordata</taxon>
        <taxon>Craniata</taxon>
        <taxon>Vertebrata</taxon>
        <taxon>Euteleostomi</taxon>
        <taxon>Archelosauria</taxon>
        <taxon>Archosauria</taxon>
        <taxon>Dinosauria</taxon>
        <taxon>Saurischia</taxon>
        <taxon>Theropoda</taxon>
        <taxon>Coelurosauria</taxon>
        <taxon>Aves</taxon>
        <taxon>Neognathae</taxon>
        <taxon>Neoaves</taxon>
        <taxon>Telluraves</taxon>
        <taxon>Coraciimorphae</taxon>
        <taxon>Coraciiformes</taxon>
        <taxon>Alcedinidae</taxon>
        <taxon>Ceyx</taxon>
    </lineage>
</organism>
<dbReference type="Pfam" id="PF21309">
    <property type="entry name" value="C5_CUB"/>
    <property type="match status" value="1"/>
</dbReference>
<protein>
    <submittedName>
        <fullName evidence="2">CO5 protein</fullName>
    </submittedName>
</protein>
<evidence type="ECO:0000313" key="3">
    <source>
        <dbReference type="Proteomes" id="UP000586704"/>
    </source>
</evidence>
<proteinExistence type="predicted"/>